<name>A0AAE1C2C9_9PEZI</name>
<evidence type="ECO:0000256" key="2">
    <source>
        <dbReference type="ARBA" id="ARBA00023242"/>
    </source>
</evidence>
<protein>
    <submittedName>
        <fullName evidence="5">RNA polymerase B</fullName>
    </submittedName>
</protein>
<proteinExistence type="inferred from homology"/>
<evidence type="ECO:0000259" key="4">
    <source>
        <dbReference type="SMART" id="SM00657"/>
    </source>
</evidence>
<gene>
    <name evidence="5" type="primary">RPB4</name>
    <name evidence="5" type="ORF">LTR78_004542</name>
</gene>
<evidence type="ECO:0000313" key="5">
    <source>
        <dbReference type="EMBL" id="KAK3675459.1"/>
    </source>
</evidence>
<comment type="similarity">
    <text evidence="3">Belongs to the eukaryotic RPB4 RNA polymerase subunit family.</text>
</comment>
<dbReference type="SMART" id="SM00657">
    <property type="entry name" value="RPOL4c"/>
    <property type="match status" value="1"/>
</dbReference>
<accession>A0AAE1C2C9</accession>
<dbReference type="GeneID" id="89965309"/>
<comment type="caution">
    <text evidence="5">The sequence shown here is derived from an EMBL/GenBank/DDBJ whole genome shotgun (WGS) entry which is preliminary data.</text>
</comment>
<evidence type="ECO:0000313" key="6">
    <source>
        <dbReference type="Proteomes" id="UP001274830"/>
    </source>
</evidence>
<dbReference type="GO" id="GO:0000166">
    <property type="term" value="F:nucleotide binding"/>
    <property type="evidence" value="ECO:0007669"/>
    <property type="project" value="InterPro"/>
</dbReference>
<reference evidence="5" key="1">
    <citation type="submission" date="2023-07" db="EMBL/GenBank/DDBJ databases">
        <title>Black Yeasts Isolated from many extreme environments.</title>
        <authorList>
            <person name="Coleine C."/>
            <person name="Stajich J.E."/>
            <person name="Selbmann L."/>
        </authorList>
    </citation>
    <scope>NUCLEOTIDE SEQUENCE</scope>
    <source>
        <strain evidence="5">CCFEE 5485</strain>
    </source>
</reference>
<dbReference type="GO" id="GO:0030880">
    <property type="term" value="C:RNA polymerase complex"/>
    <property type="evidence" value="ECO:0007669"/>
    <property type="project" value="InterPro"/>
</dbReference>
<dbReference type="InterPro" id="IPR010997">
    <property type="entry name" value="HRDC-like_sf"/>
</dbReference>
<dbReference type="Gene3D" id="1.20.1250.40">
    <property type="match status" value="1"/>
</dbReference>
<comment type="subcellular location">
    <subcellularLocation>
        <location evidence="1">Nucleus</location>
    </subcellularLocation>
</comment>
<dbReference type="EMBL" id="JAUTXT010000014">
    <property type="protein sequence ID" value="KAK3675459.1"/>
    <property type="molecule type" value="Genomic_DNA"/>
</dbReference>
<dbReference type="Pfam" id="PF03874">
    <property type="entry name" value="RNA_pol_Rpb4"/>
    <property type="match status" value="1"/>
</dbReference>
<evidence type="ECO:0000256" key="3">
    <source>
        <dbReference type="ARBA" id="ARBA00025724"/>
    </source>
</evidence>
<dbReference type="GO" id="GO:0005634">
    <property type="term" value="C:nucleus"/>
    <property type="evidence" value="ECO:0007669"/>
    <property type="project" value="UniProtKB-SubCell"/>
</dbReference>
<keyword evidence="6" id="KW-1185">Reference proteome</keyword>
<dbReference type="InterPro" id="IPR045222">
    <property type="entry name" value="Rpb4-like"/>
</dbReference>
<dbReference type="GO" id="GO:0006352">
    <property type="term" value="P:DNA-templated transcription initiation"/>
    <property type="evidence" value="ECO:0007669"/>
    <property type="project" value="InterPro"/>
</dbReference>
<keyword evidence="2" id="KW-0539">Nucleus</keyword>
<evidence type="ECO:0000256" key="1">
    <source>
        <dbReference type="ARBA" id="ARBA00004123"/>
    </source>
</evidence>
<dbReference type="InterPro" id="IPR006590">
    <property type="entry name" value="RNA_pol_Rpb4/RPC9_core"/>
</dbReference>
<dbReference type="RefSeq" id="XP_064691791.1">
    <property type="nucleotide sequence ID" value="XM_064840760.1"/>
</dbReference>
<dbReference type="Proteomes" id="UP001274830">
    <property type="component" value="Unassembled WGS sequence"/>
</dbReference>
<dbReference type="PANTHER" id="PTHR21297">
    <property type="entry name" value="DNA-DIRECTED RNA POLYMERASE II"/>
    <property type="match status" value="1"/>
</dbReference>
<feature type="domain" description="RNA polymerase Rpb4/RPC9 core" evidence="4">
    <location>
        <begin position="27"/>
        <end position="151"/>
    </location>
</feature>
<sequence>MAGPPTLSRTRPVPSGNEEATAHLHLGDMTDVPCLSVSECNELLSRLAASQGSGGRPPANSDVYLKTREYVGMFSRFKDGKTVTQVDGVSSALLGKGEGGGVSMFERAQLATLCCDTAEEARTLIPSLEGKLDDETLQNVLDEISKLRDFS</sequence>
<dbReference type="InterPro" id="IPR038324">
    <property type="entry name" value="Rpb4/RPC9_sf"/>
</dbReference>
<dbReference type="SUPFAM" id="SSF47819">
    <property type="entry name" value="HRDC-like"/>
    <property type="match status" value="1"/>
</dbReference>
<dbReference type="AlphaFoldDB" id="A0AAE1C2C9"/>
<organism evidence="5 6">
    <name type="scientific">Recurvomyces mirabilis</name>
    <dbReference type="NCBI Taxonomy" id="574656"/>
    <lineage>
        <taxon>Eukaryota</taxon>
        <taxon>Fungi</taxon>
        <taxon>Dikarya</taxon>
        <taxon>Ascomycota</taxon>
        <taxon>Pezizomycotina</taxon>
        <taxon>Dothideomycetes</taxon>
        <taxon>Dothideomycetidae</taxon>
        <taxon>Mycosphaerellales</taxon>
        <taxon>Teratosphaeriaceae</taxon>
        <taxon>Recurvomyces</taxon>
    </lineage>
</organism>
<dbReference type="InterPro" id="IPR005574">
    <property type="entry name" value="Rpb4/RPC9"/>
</dbReference>